<keyword evidence="3" id="KW-1185">Reference proteome</keyword>
<dbReference type="AlphaFoldDB" id="A0A0P1BCG1"/>
<sequence length="75" mass="8230">MITDPSRKDVCMATSARAIPPTRTSRGSSHDHTDSHVLDTNVRISSAATWSVADALTLINFERVLALPQRRARSI</sequence>
<dbReference type="Proteomes" id="UP000054845">
    <property type="component" value="Unassembled WGS sequence"/>
</dbReference>
<accession>A0A0P1BCG1</accession>
<evidence type="ECO:0000256" key="1">
    <source>
        <dbReference type="SAM" id="MobiDB-lite"/>
    </source>
</evidence>
<feature type="region of interest" description="Disordered" evidence="1">
    <location>
        <begin position="1"/>
        <end position="35"/>
    </location>
</feature>
<organism evidence="2 3">
    <name type="scientific">Ceraceosorus bombacis</name>
    <dbReference type="NCBI Taxonomy" id="401625"/>
    <lineage>
        <taxon>Eukaryota</taxon>
        <taxon>Fungi</taxon>
        <taxon>Dikarya</taxon>
        <taxon>Basidiomycota</taxon>
        <taxon>Ustilaginomycotina</taxon>
        <taxon>Exobasidiomycetes</taxon>
        <taxon>Ceraceosorales</taxon>
        <taxon>Ceraceosoraceae</taxon>
        <taxon>Ceraceosorus</taxon>
    </lineage>
</organism>
<proteinExistence type="predicted"/>
<evidence type="ECO:0000313" key="3">
    <source>
        <dbReference type="Proteomes" id="UP000054845"/>
    </source>
</evidence>
<protein>
    <submittedName>
        <fullName evidence="2">Uncharacterized protein</fullName>
    </submittedName>
</protein>
<evidence type="ECO:0000313" key="2">
    <source>
        <dbReference type="EMBL" id="CEH13491.1"/>
    </source>
</evidence>
<name>A0A0P1BCG1_9BASI</name>
<feature type="compositionally biased region" description="Basic and acidic residues" evidence="1">
    <location>
        <begin position="1"/>
        <end position="10"/>
    </location>
</feature>
<reference evidence="3" key="1">
    <citation type="submission" date="2014-09" db="EMBL/GenBank/DDBJ databases">
        <authorList>
            <person name="Sharma Rahul"/>
            <person name="Thines Marco"/>
        </authorList>
    </citation>
    <scope>NUCLEOTIDE SEQUENCE [LARGE SCALE GENOMIC DNA]</scope>
</reference>
<dbReference type="EMBL" id="CCYA01000221">
    <property type="protein sequence ID" value="CEH13491.1"/>
    <property type="molecule type" value="Genomic_DNA"/>
</dbReference>